<comment type="subunit">
    <text evidence="10">Component of the Mediator complex.</text>
</comment>
<keyword evidence="12" id="KW-1185">Reference proteome</keyword>
<keyword evidence="5 10" id="KW-0010">Activator</keyword>
<evidence type="ECO:0000313" key="13">
    <source>
        <dbReference type="RefSeq" id="XP_034238806.1"/>
    </source>
</evidence>
<dbReference type="PANTHER" id="PTHR13104">
    <property type="entry name" value="MED-6-RELATED"/>
    <property type="match status" value="1"/>
</dbReference>
<evidence type="ECO:0000256" key="8">
    <source>
        <dbReference type="ARBA" id="ARBA00025687"/>
    </source>
</evidence>
<evidence type="ECO:0000256" key="10">
    <source>
        <dbReference type="PIRNR" id="PIRNR023869"/>
    </source>
</evidence>
<evidence type="ECO:0000256" key="2">
    <source>
        <dbReference type="ARBA" id="ARBA00007526"/>
    </source>
</evidence>
<dbReference type="PIRSF" id="PIRSF023869">
    <property type="entry name" value="Mediator_MED6_meta/pln"/>
    <property type="match status" value="1"/>
</dbReference>
<evidence type="ECO:0000256" key="9">
    <source>
        <dbReference type="ARBA" id="ARBA00031259"/>
    </source>
</evidence>
<feature type="compositionally biased region" description="Basic and acidic residues" evidence="11">
    <location>
        <begin position="213"/>
        <end position="229"/>
    </location>
</feature>
<proteinExistence type="inferred from homology"/>
<dbReference type="GO" id="GO:0003712">
    <property type="term" value="F:transcription coregulator activity"/>
    <property type="evidence" value="ECO:0007669"/>
    <property type="project" value="InterPro"/>
</dbReference>
<dbReference type="GO" id="GO:0006357">
    <property type="term" value="P:regulation of transcription by RNA polymerase II"/>
    <property type="evidence" value="ECO:0007669"/>
    <property type="project" value="InterPro"/>
</dbReference>
<dbReference type="CTD" id="10001"/>
<dbReference type="InParanoid" id="A0A6P8YPH7"/>
<comment type="subcellular location">
    <subcellularLocation>
        <location evidence="1 10">Nucleus</location>
    </subcellularLocation>
</comment>
<evidence type="ECO:0000256" key="1">
    <source>
        <dbReference type="ARBA" id="ARBA00004123"/>
    </source>
</evidence>
<dbReference type="Gene3D" id="3.10.450.580">
    <property type="entry name" value="Mediator complex, subunit Med6"/>
    <property type="match status" value="1"/>
</dbReference>
<evidence type="ECO:0000313" key="12">
    <source>
        <dbReference type="Proteomes" id="UP000515158"/>
    </source>
</evidence>
<feature type="compositionally biased region" description="Basic and acidic residues" evidence="11">
    <location>
        <begin position="153"/>
        <end position="173"/>
    </location>
</feature>
<dbReference type="GO" id="GO:0005654">
    <property type="term" value="C:nucleoplasm"/>
    <property type="evidence" value="ECO:0007669"/>
    <property type="project" value="UniProtKB-ARBA"/>
</dbReference>
<keyword evidence="7 10" id="KW-0539">Nucleus</keyword>
<dbReference type="FunFam" id="3.10.450.580:FF:000001">
    <property type="entry name" value="Mediator of RNA polymerase II transcription subunit 6"/>
    <property type="match status" value="1"/>
</dbReference>
<dbReference type="GeneID" id="117643812"/>
<organism evidence="13">
    <name type="scientific">Thrips palmi</name>
    <name type="common">Melon thrips</name>
    <dbReference type="NCBI Taxonomy" id="161013"/>
    <lineage>
        <taxon>Eukaryota</taxon>
        <taxon>Metazoa</taxon>
        <taxon>Ecdysozoa</taxon>
        <taxon>Arthropoda</taxon>
        <taxon>Hexapoda</taxon>
        <taxon>Insecta</taxon>
        <taxon>Pterygota</taxon>
        <taxon>Neoptera</taxon>
        <taxon>Paraneoptera</taxon>
        <taxon>Thysanoptera</taxon>
        <taxon>Terebrantia</taxon>
        <taxon>Thripoidea</taxon>
        <taxon>Thripidae</taxon>
        <taxon>Thrips</taxon>
    </lineage>
</organism>
<reference evidence="13" key="1">
    <citation type="submission" date="2025-08" db="UniProtKB">
        <authorList>
            <consortium name="RefSeq"/>
        </authorList>
    </citation>
    <scope>IDENTIFICATION</scope>
    <source>
        <tissue evidence="13">Total insect</tissue>
    </source>
</reference>
<dbReference type="Pfam" id="PF04934">
    <property type="entry name" value="Med6"/>
    <property type="match status" value="1"/>
</dbReference>
<comment type="function">
    <text evidence="8 10">Component of the Mediator complex, a coactivator involved in the regulated transcription of nearly all RNA polymerase II-dependent genes. Mediator functions as a bridge to convey information from gene-specific regulatory proteins to the basal RNA polymerase II transcription machinery. Mediator is recruited to promoters by direct interactions with regulatory proteins and serves as a scaffold for the assembly of a functional preinitiation complex with RNA polymerase II and the general transcription factors.</text>
</comment>
<evidence type="ECO:0000256" key="11">
    <source>
        <dbReference type="SAM" id="MobiDB-lite"/>
    </source>
</evidence>
<dbReference type="KEGG" id="tpal:117643812"/>
<dbReference type="OrthoDB" id="344220at2759"/>
<feature type="region of interest" description="Disordered" evidence="11">
    <location>
        <begin position="204"/>
        <end position="248"/>
    </location>
</feature>
<protein>
    <recommendedName>
        <fullName evidence="3 10">Mediator of RNA polymerase II transcription subunit 6</fullName>
    </recommendedName>
    <alternativeName>
        <fullName evidence="9 10">Mediator complex subunit 6</fullName>
    </alternativeName>
</protein>
<comment type="similarity">
    <text evidence="2 10">Belongs to the Mediator complex subunit 6 family.</text>
</comment>
<dbReference type="InterPro" id="IPR007018">
    <property type="entry name" value="Mediator_Med6"/>
</dbReference>
<evidence type="ECO:0000256" key="7">
    <source>
        <dbReference type="ARBA" id="ARBA00023242"/>
    </source>
</evidence>
<feature type="region of interest" description="Disordered" evidence="11">
    <location>
        <begin position="153"/>
        <end position="178"/>
    </location>
</feature>
<keyword evidence="6 10" id="KW-0804">Transcription</keyword>
<evidence type="ECO:0000256" key="5">
    <source>
        <dbReference type="ARBA" id="ARBA00023159"/>
    </source>
</evidence>
<name>A0A6P8YPH7_THRPL</name>
<evidence type="ECO:0000256" key="3">
    <source>
        <dbReference type="ARBA" id="ARBA00020634"/>
    </source>
</evidence>
<dbReference type="FunCoup" id="A0A6P8YPH7">
    <property type="interactions" value="2498"/>
</dbReference>
<accession>A0A6P8YPH7</accession>
<dbReference type="AlphaFoldDB" id="A0A6P8YPH7"/>
<dbReference type="InterPro" id="IPR016820">
    <property type="entry name" value="Mediator_Med6_met/pln"/>
</dbReference>
<dbReference type="GO" id="GO:0016592">
    <property type="term" value="C:mediator complex"/>
    <property type="evidence" value="ECO:0007669"/>
    <property type="project" value="InterPro"/>
</dbReference>
<evidence type="ECO:0000256" key="4">
    <source>
        <dbReference type="ARBA" id="ARBA00023015"/>
    </source>
</evidence>
<dbReference type="InterPro" id="IPR038566">
    <property type="entry name" value="Mediator_Med6_sf"/>
</dbReference>
<feature type="compositionally biased region" description="Basic and acidic residues" evidence="11">
    <location>
        <begin position="239"/>
        <end position="248"/>
    </location>
</feature>
<dbReference type="Proteomes" id="UP000515158">
    <property type="component" value="Unplaced"/>
</dbReference>
<sequence length="248" mass="28511">MMPGRLAGVPENPLTLSWHDTAWIPMLNPANVMDYFSERSNPFYDRQCNNEVVRMQRLGMDQLNNMTGLEYILLHVQEPILYVIRKQHRHTPAQATPIADYHIIAGIIYQAPDLNSVLNSRLLSTVHHIQSAFDEASSFSRYHPSKGYSWDFKDRKSRERERQAALSKKETVKDQAGSHFQRNRVHMLLAELSRKFPEPAFQPRAVTAPAEGADVKSEIKTEIKTEVKSEPGTQPRMKPPPEKKQRLN</sequence>
<keyword evidence="4 10" id="KW-0805">Transcription regulation</keyword>
<gene>
    <name evidence="13" type="primary">LOC117643812</name>
</gene>
<dbReference type="RefSeq" id="XP_034238806.1">
    <property type="nucleotide sequence ID" value="XM_034382915.1"/>
</dbReference>
<evidence type="ECO:0000256" key="6">
    <source>
        <dbReference type="ARBA" id="ARBA00023163"/>
    </source>
</evidence>